<evidence type="ECO:0000313" key="3">
    <source>
        <dbReference type="Proteomes" id="UP000000849"/>
    </source>
</evidence>
<evidence type="ECO:0000313" key="2">
    <source>
        <dbReference type="EMBL" id="ADG74181.1"/>
    </source>
</evidence>
<organism evidence="2 3">
    <name type="scientific">Cellulomonas flavigena (strain ATCC 482 / DSM 20109 / BCRC 11376 / JCM 18109 / NBRC 3775 / NCIMB 8073 / NRS 134)</name>
    <dbReference type="NCBI Taxonomy" id="446466"/>
    <lineage>
        <taxon>Bacteria</taxon>
        <taxon>Bacillati</taxon>
        <taxon>Actinomycetota</taxon>
        <taxon>Actinomycetes</taxon>
        <taxon>Micrococcales</taxon>
        <taxon>Cellulomonadaceae</taxon>
        <taxon>Cellulomonas</taxon>
    </lineage>
</organism>
<accession>D5UBT6</accession>
<dbReference type="STRING" id="446466.Cfla_1281"/>
<evidence type="ECO:0000259" key="1">
    <source>
        <dbReference type="Pfam" id="PF18029"/>
    </source>
</evidence>
<sequence length="245" mass="26359">MSVVWNTAFLDLPADVHARGTAFWCAVTATTPSEPRGEDAQFATLLPGDGDAFLRVQRLGDVPRVHVDLHVEDVDAEASRAVGLGARVLLREEHVVLVSPGGFVHCLVPDEGERARPAPVMGARGGTARLDQVCLDVPAGLLTGELAYWTALTGWSARQVDPEFHVLERPAGMPLRLLAQTLGTDDDRDRVSAHLDLAAGNEVATVVAEHVDLGAEVLDVREEWTVLRGPAGVVYCVTRRDPRAD</sequence>
<dbReference type="KEGG" id="cfl:Cfla_1281"/>
<name>D5UBT6_CELFN</name>
<dbReference type="OrthoDB" id="3286168at2"/>
<reference evidence="2 3" key="1">
    <citation type="journal article" date="2010" name="Stand. Genomic Sci.">
        <title>Complete genome sequence of Cellulomonas flavigena type strain (134).</title>
        <authorList>
            <person name="Abt B."/>
            <person name="Foster B."/>
            <person name="Lapidus A."/>
            <person name="Clum A."/>
            <person name="Sun H."/>
            <person name="Pukall R."/>
            <person name="Lucas S."/>
            <person name="Glavina Del Rio T."/>
            <person name="Nolan M."/>
            <person name="Tice H."/>
            <person name="Cheng J.F."/>
            <person name="Pitluck S."/>
            <person name="Liolios K."/>
            <person name="Ivanova N."/>
            <person name="Mavromatis K."/>
            <person name="Ovchinnikova G."/>
            <person name="Pati A."/>
            <person name="Goodwin L."/>
            <person name="Chen A."/>
            <person name="Palaniappan K."/>
            <person name="Land M."/>
            <person name="Hauser L."/>
            <person name="Chang Y.J."/>
            <person name="Jeffries C.D."/>
            <person name="Rohde M."/>
            <person name="Goker M."/>
            <person name="Woyke T."/>
            <person name="Bristow J."/>
            <person name="Eisen J.A."/>
            <person name="Markowitz V."/>
            <person name="Hugenholtz P."/>
            <person name="Kyrpides N.C."/>
            <person name="Klenk H.P."/>
        </authorList>
    </citation>
    <scope>NUCLEOTIDE SEQUENCE [LARGE SCALE GENOMIC DNA]</scope>
    <source>
        <strain evidence="3">ATCC 482 / DSM 20109 / BCRC 11376 / JCM 18109 / NBRC 3775 / NCIMB 8073 / NRS 134</strain>
    </source>
</reference>
<dbReference type="RefSeq" id="WP_013116515.1">
    <property type="nucleotide sequence ID" value="NC_014151.1"/>
</dbReference>
<dbReference type="Pfam" id="PF18029">
    <property type="entry name" value="Glyoxalase_6"/>
    <property type="match status" value="2"/>
</dbReference>
<dbReference type="Proteomes" id="UP000000849">
    <property type="component" value="Chromosome"/>
</dbReference>
<feature type="domain" description="Glyoxalase-like" evidence="1">
    <location>
        <begin position="133"/>
        <end position="238"/>
    </location>
</feature>
<dbReference type="SUPFAM" id="SSF54593">
    <property type="entry name" value="Glyoxalase/Bleomycin resistance protein/Dihydroxybiphenyl dioxygenase"/>
    <property type="match status" value="1"/>
</dbReference>
<protein>
    <recommendedName>
        <fullName evidence="1">Glyoxalase-like domain-containing protein</fullName>
    </recommendedName>
</protein>
<proteinExistence type="predicted"/>
<feature type="domain" description="Glyoxalase-like" evidence="1">
    <location>
        <begin position="10"/>
        <end position="108"/>
    </location>
</feature>
<dbReference type="PANTHER" id="PTHR35908">
    <property type="entry name" value="HYPOTHETICAL FUSION PROTEIN"/>
    <property type="match status" value="1"/>
</dbReference>
<dbReference type="AlphaFoldDB" id="D5UBT6"/>
<dbReference type="InterPro" id="IPR041581">
    <property type="entry name" value="Glyoxalase_6"/>
</dbReference>
<dbReference type="PANTHER" id="PTHR35908:SF1">
    <property type="entry name" value="CONSERVED PROTEIN"/>
    <property type="match status" value="1"/>
</dbReference>
<dbReference type="eggNOG" id="COG3324">
    <property type="taxonomic scope" value="Bacteria"/>
</dbReference>
<dbReference type="Gene3D" id="3.10.180.10">
    <property type="entry name" value="2,3-Dihydroxybiphenyl 1,2-Dioxygenase, domain 1"/>
    <property type="match status" value="2"/>
</dbReference>
<dbReference type="InterPro" id="IPR029068">
    <property type="entry name" value="Glyas_Bleomycin-R_OHBP_Dase"/>
</dbReference>
<dbReference type="HOGENOM" id="CLU_1164902_0_0_11"/>
<gene>
    <name evidence="2" type="ordered locus">Cfla_1281</name>
</gene>
<keyword evidence="3" id="KW-1185">Reference proteome</keyword>
<dbReference type="EMBL" id="CP001964">
    <property type="protein sequence ID" value="ADG74181.1"/>
    <property type="molecule type" value="Genomic_DNA"/>
</dbReference>